<evidence type="ECO:0000259" key="8">
    <source>
        <dbReference type="Pfam" id="PF17917"/>
    </source>
</evidence>
<dbReference type="FunFam" id="1.10.340.70:FF:000001">
    <property type="entry name" value="Retrovirus-related Pol polyprotein from transposon gypsy-like Protein"/>
    <property type="match status" value="1"/>
</dbReference>
<evidence type="ECO:0000256" key="7">
    <source>
        <dbReference type="SAM" id="Coils"/>
    </source>
</evidence>
<comment type="caution">
    <text evidence="10">The sequence shown here is derived from an EMBL/GenBank/DDBJ whole genome shotgun (WGS) entry which is preliminary data.</text>
</comment>
<evidence type="ECO:0000256" key="5">
    <source>
        <dbReference type="ARBA" id="ARBA00022801"/>
    </source>
</evidence>
<keyword evidence="2" id="KW-0548">Nucleotidyltransferase</keyword>
<keyword evidence="5" id="KW-0378">Hydrolase</keyword>
<evidence type="ECO:0000256" key="3">
    <source>
        <dbReference type="ARBA" id="ARBA00022722"/>
    </source>
</evidence>
<keyword evidence="6" id="KW-0695">RNA-directed DNA polymerase</keyword>
<dbReference type="GO" id="GO:0016787">
    <property type="term" value="F:hydrolase activity"/>
    <property type="evidence" value="ECO:0007669"/>
    <property type="project" value="UniProtKB-KW"/>
</dbReference>
<dbReference type="SUPFAM" id="SSF56672">
    <property type="entry name" value="DNA/RNA polymerases"/>
    <property type="match status" value="1"/>
</dbReference>
<accession>A0AAV4BUL0</accession>
<evidence type="ECO:0000256" key="1">
    <source>
        <dbReference type="ARBA" id="ARBA00022679"/>
    </source>
</evidence>
<dbReference type="EMBL" id="BLXT01005595">
    <property type="protein sequence ID" value="GFO24130.1"/>
    <property type="molecule type" value="Genomic_DNA"/>
</dbReference>
<feature type="domain" description="Reverse transcriptase RNase H-like" evidence="8">
    <location>
        <begin position="293"/>
        <end position="367"/>
    </location>
</feature>
<keyword evidence="11" id="KW-1185">Reference proteome</keyword>
<gene>
    <name evidence="10" type="ORF">PoB_005063500</name>
</gene>
<sequence>MAEETMARVIQIRSGESFIHRFHGDSDPREVEAFEEEIRQAWAEQPSMTATQRVALVKRYLGPGVKDELACYPSNVTSDPESLLRTLRKAYGESRSISRLTLELHQIRQGKHEGLRHFSQRLRRIYASLASKQRDLNEKITEESVLRDIFIDGVLDEGLKLHLRQRRLENPHCTFFNMRETALTLSEEENHEAQVCVINTQKRNDQPTKVDEVENRLKKLEDEGNKLKETLTNMDFKIHEAHKKSEEMFAQILSKLEKGADSTYRNKDHNNYVDRRQSNECFSCGRTGHYAQNYGSRGLRKSERNMHNYSSRKLELLALKWAVTEKFRSYLLGSKFSIFTDNNPLCHYRTAKLGATEQRWQGELAAFDFDIIYRPGKHNTNADTLSRYPVDPVVDEIEDYPNQHIGLSAIHGSTYVSPFPAVFKKDIHCQQMACSLQSLSQKHESTLNPCATTPFNPSDSVPMSEQQEQDTTIQPVRTFLRQRRKPDFRERAALPRHAQALLTQWKRLRFEDNVLVRTVVGPEGEISQVVLPVKKQKEACQLAHDSCGHQGPERTLRTLRKRFFWPGMHHDVFDYCQSWSKNGSQCLALQLGSTQTKDEHSRPKLSVNSANTMESSNLGLPHTILVAMDKLKDLTEPFTICCAH</sequence>
<reference evidence="10 11" key="1">
    <citation type="journal article" date="2021" name="Elife">
        <title>Chloroplast acquisition without the gene transfer in kleptoplastic sea slugs, Plakobranchus ocellatus.</title>
        <authorList>
            <person name="Maeda T."/>
            <person name="Takahashi S."/>
            <person name="Yoshida T."/>
            <person name="Shimamura S."/>
            <person name="Takaki Y."/>
            <person name="Nagai Y."/>
            <person name="Toyoda A."/>
            <person name="Suzuki Y."/>
            <person name="Arimoto A."/>
            <person name="Ishii H."/>
            <person name="Satoh N."/>
            <person name="Nishiyama T."/>
            <person name="Hasebe M."/>
            <person name="Maruyama T."/>
            <person name="Minagawa J."/>
            <person name="Obokata J."/>
            <person name="Shigenobu S."/>
        </authorList>
    </citation>
    <scope>NUCLEOTIDE SEQUENCE [LARGE SCALE GENOMIC DNA]</scope>
</reference>
<keyword evidence="4" id="KW-0255">Endonuclease</keyword>
<dbReference type="Pfam" id="PF17917">
    <property type="entry name" value="RT_RNaseH"/>
    <property type="match status" value="1"/>
</dbReference>
<feature type="coiled-coil region" evidence="7">
    <location>
        <begin position="203"/>
        <end position="237"/>
    </location>
</feature>
<organism evidence="10 11">
    <name type="scientific">Plakobranchus ocellatus</name>
    <dbReference type="NCBI Taxonomy" id="259542"/>
    <lineage>
        <taxon>Eukaryota</taxon>
        <taxon>Metazoa</taxon>
        <taxon>Spiralia</taxon>
        <taxon>Lophotrochozoa</taxon>
        <taxon>Mollusca</taxon>
        <taxon>Gastropoda</taxon>
        <taxon>Heterobranchia</taxon>
        <taxon>Euthyneura</taxon>
        <taxon>Panpulmonata</taxon>
        <taxon>Sacoglossa</taxon>
        <taxon>Placobranchoidea</taxon>
        <taxon>Plakobranchidae</taxon>
        <taxon>Plakobranchus</taxon>
    </lineage>
</organism>
<dbReference type="InterPro" id="IPR043502">
    <property type="entry name" value="DNA/RNA_pol_sf"/>
</dbReference>
<dbReference type="CDD" id="cd09274">
    <property type="entry name" value="RNase_HI_RT_Ty3"/>
    <property type="match status" value="1"/>
</dbReference>
<dbReference type="Pfam" id="PF17921">
    <property type="entry name" value="Integrase_H2C2"/>
    <property type="match status" value="1"/>
</dbReference>
<keyword evidence="3" id="KW-0540">Nuclease</keyword>
<protein>
    <submittedName>
        <fullName evidence="10">Pol polyprotein</fullName>
    </submittedName>
</protein>
<dbReference type="GO" id="GO:0003964">
    <property type="term" value="F:RNA-directed DNA polymerase activity"/>
    <property type="evidence" value="ECO:0007669"/>
    <property type="project" value="UniProtKB-KW"/>
</dbReference>
<dbReference type="Gene3D" id="1.10.340.70">
    <property type="match status" value="1"/>
</dbReference>
<evidence type="ECO:0000313" key="10">
    <source>
        <dbReference type="EMBL" id="GFO24130.1"/>
    </source>
</evidence>
<evidence type="ECO:0000256" key="2">
    <source>
        <dbReference type="ARBA" id="ARBA00022695"/>
    </source>
</evidence>
<dbReference type="Proteomes" id="UP000735302">
    <property type="component" value="Unassembled WGS sequence"/>
</dbReference>
<evidence type="ECO:0000259" key="9">
    <source>
        <dbReference type="Pfam" id="PF17921"/>
    </source>
</evidence>
<dbReference type="InterPro" id="IPR050951">
    <property type="entry name" value="Retrovirus_Pol_polyprotein"/>
</dbReference>
<feature type="domain" description="Integrase zinc-binding" evidence="9">
    <location>
        <begin position="532"/>
        <end position="578"/>
    </location>
</feature>
<keyword evidence="1" id="KW-0808">Transferase</keyword>
<evidence type="ECO:0000313" key="11">
    <source>
        <dbReference type="Proteomes" id="UP000735302"/>
    </source>
</evidence>
<dbReference type="PANTHER" id="PTHR37984">
    <property type="entry name" value="PROTEIN CBG26694"/>
    <property type="match status" value="1"/>
</dbReference>
<keyword evidence="7" id="KW-0175">Coiled coil</keyword>
<evidence type="ECO:0000256" key="4">
    <source>
        <dbReference type="ARBA" id="ARBA00022759"/>
    </source>
</evidence>
<dbReference type="GO" id="GO:0004519">
    <property type="term" value="F:endonuclease activity"/>
    <property type="evidence" value="ECO:0007669"/>
    <property type="project" value="UniProtKB-KW"/>
</dbReference>
<dbReference type="AlphaFoldDB" id="A0AAV4BUL0"/>
<dbReference type="PANTHER" id="PTHR37984:SF15">
    <property type="entry name" value="INTEGRASE CATALYTIC DOMAIN-CONTAINING PROTEIN"/>
    <property type="match status" value="1"/>
</dbReference>
<dbReference type="InterPro" id="IPR041373">
    <property type="entry name" value="RT_RNaseH"/>
</dbReference>
<proteinExistence type="predicted"/>
<name>A0AAV4BUL0_9GAST</name>
<dbReference type="InterPro" id="IPR041588">
    <property type="entry name" value="Integrase_H2C2"/>
</dbReference>
<evidence type="ECO:0000256" key="6">
    <source>
        <dbReference type="ARBA" id="ARBA00022918"/>
    </source>
</evidence>